<gene>
    <name evidence="2" type="ORF">HC031_26550</name>
</gene>
<name>A0ABX0Y533_9ACTN</name>
<dbReference type="RefSeq" id="WP_167928159.1">
    <property type="nucleotide sequence ID" value="NZ_JAATVY010000027.1"/>
</dbReference>
<sequence>MKVSSPIGDLPFEPQRIAIKARRVEISGVMGAWPAHVQIDVKDLPALVRILAKPAGVAVATAALLVGLRRLTRPRP</sequence>
<reference evidence="2 3" key="1">
    <citation type="submission" date="2020-03" db="EMBL/GenBank/DDBJ databases">
        <title>WGS of the type strain of Planosporangium spp.</title>
        <authorList>
            <person name="Thawai C."/>
        </authorList>
    </citation>
    <scope>NUCLEOTIDE SEQUENCE [LARGE SCALE GENOMIC DNA]</scope>
    <source>
        <strain evidence="2 3">TBRC 5610</strain>
    </source>
</reference>
<keyword evidence="3" id="KW-1185">Reference proteome</keyword>
<organism evidence="2 3">
    <name type="scientific">Planosporangium thailandense</name>
    <dbReference type="NCBI Taxonomy" id="765197"/>
    <lineage>
        <taxon>Bacteria</taxon>
        <taxon>Bacillati</taxon>
        <taxon>Actinomycetota</taxon>
        <taxon>Actinomycetes</taxon>
        <taxon>Micromonosporales</taxon>
        <taxon>Micromonosporaceae</taxon>
        <taxon>Planosporangium</taxon>
    </lineage>
</organism>
<evidence type="ECO:0000256" key="1">
    <source>
        <dbReference type="SAM" id="Phobius"/>
    </source>
</evidence>
<keyword evidence="1" id="KW-1133">Transmembrane helix</keyword>
<protein>
    <submittedName>
        <fullName evidence="2">Uncharacterized protein</fullName>
    </submittedName>
</protein>
<accession>A0ABX0Y533</accession>
<comment type="caution">
    <text evidence="2">The sequence shown here is derived from an EMBL/GenBank/DDBJ whole genome shotgun (WGS) entry which is preliminary data.</text>
</comment>
<keyword evidence="1" id="KW-0472">Membrane</keyword>
<dbReference type="Proteomes" id="UP000722989">
    <property type="component" value="Unassembled WGS sequence"/>
</dbReference>
<keyword evidence="1" id="KW-0812">Transmembrane</keyword>
<proteinExistence type="predicted"/>
<evidence type="ECO:0000313" key="2">
    <source>
        <dbReference type="EMBL" id="NJC73252.1"/>
    </source>
</evidence>
<evidence type="ECO:0000313" key="3">
    <source>
        <dbReference type="Proteomes" id="UP000722989"/>
    </source>
</evidence>
<dbReference type="EMBL" id="JAATVY010000027">
    <property type="protein sequence ID" value="NJC73252.1"/>
    <property type="molecule type" value="Genomic_DNA"/>
</dbReference>
<feature type="transmembrane region" description="Helical" evidence="1">
    <location>
        <begin position="50"/>
        <end position="68"/>
    </location>
</feature>